<sequence>MTTNFASLEPAFTARLYPSEGALSSGGSLSVVPFTSGTVVSEPGFGVPLDAEVIYGSDHVRMEPSQGHTRIQVNAILKNKDGSLLTYSYTGIIEVDEDVVALLSGSPSAKTTKFGKAISHVTFQTGSEALKKLEHGLFVGTARFVIENGRYSVETKISRVVG</sequence>
<accession>A0A9P9DWG4</accession>
<dbReference type="Gene3D" id="2.40.160.20">
    <property type="match status" value="1"/>
</dbReference>
<reference evidence="1" key="1">
    <citation type="journal article" date="2021" name="Nat. Commun.">
        <title>Genetic determinants of endophytism in the Arabidopsis root mycobiome.</title>
        <authorList>
            <person name="Mesny F."/>
            <person name="Miyauchi S."/>
            <person name="Thiergart T."/>
            <person name="Pickel B."/>
            <person name="Atanasova L."/>
            <person name="Karlsson M."/>
            <person name="Huettel B."/>
            <person name="Barry K.W."/>
            <person name="Haridas S."/>
            <person name="Chen C."/>
            <person name="Bauer D."/>
            <person name="Andreopoulos W."/>
            <person name="Pangilinan J."/>
            <person name="LaButti K."/>
            <person name="Riley R."/>
            <person name="Lipzen A."/>
            <person name="Clum A."/>
            <person name="Drula E."/>
            <person name="Henrissat B."/>
            <person name="Kohler A."/>
            <person name="Grigoriev I.V."/>
            <person name="Martin F.M."/>
            <person name="Hacquard S."/>
        </authorList>
    </citation>
    <scope>NUCLEOTIDE SEQUENCE</scope>
    <source>
        <strain evidence="1">MPI-CAGE-AT-0021</strain>
    </source>
</reference>
<gene>
    <name evidence="1" type="ORF">B0J13DRAFT_628077</name>
</gene>
<dbReference type="OrthoDB" id="2544694at2759"/>
<protein>
    <submittedName>
        <fullName evidence="1">Uncharacterized protein</fullName>
    </submittedName>
</protein>
<dbReference type="Proteomes" id="UP000717696">
    <property type="component" value="Unassembled WGS sequence"/>
</dbReference>
<name>A0A9P9DWG4_9HYPO</name>
<proteinExistence type="predicted"/>
<organism evidence="1 2">
    <name type="scientific">Dactylonectria estremocensis</name>
    <dbReference type="NCBI Taxonomy" id="1079267"/>
    <lineage>
        <taxon>Eukaryota</taxon>
        <taxon>Fungi</taxon>
        <taxon>Dikarya</taxon>
        <taxon>Ascomycota</taxon>
        <taxon>Pezizomycotina</taxon>
        <taxon>Sordariomycetes</taxon>
        <taxon>Hypocreomycetidae</taxon>
        <taxon>Hypocreales</taxon>
        <taxon>Nectriaceae</taxon>
        <taxon>Dactylonectria</taxon>
    </lineage>
</organism>
<dbReference type="EMBL" id="JAGMUU010000023">
    <property type="protein sequence ID" value="KAH7126501.1"/>
    <property type="molecule type" value="Genomic_DNA"/>
</dbReference>
<keyword evidence="2" id="KW-1185">Reference proteome</keyword>
<dbReference type="Pfam" id="PF11578">
    <property type="entry name" value="DUF3237"/>
    <property type="match status" value="1"/>
</dbReference>
<dbReference type="AlphaFoldDB" id="A0A9P9DWG4"/>
<evidence type="ECO:0000313" key="2">
    <source>
        <dbReference type="Proteomes" id="UP000717696"/>
    </source>
</evidence>
<evidence type="ECO:0000313" key="1">
    <source>
        <dbReference type="EMBL" id="KAH7126501.1"/>
    </source>
</evidence>
<comment type="caution">
    <text evidence="1">The sequence shown here is derived from an EMBL/GenBank/DDBJ whole genome shotgun (WGS) entry which is preliminary data.</text>
</comment>